<dbReference type="WBParaSite" id="GPLIN_001174700">
    <property type="protein sequence ID" value="GPLIN_001174700"/>
    <property type="gene ID" value="GPLIN_001174700"/>
</dbReference>
<reference evidence="3" key="2">
    <citation type="submission" date="2016-06" db="UniProtKB">
        <authorList>
            <consortium name="WormBaseParasite"/>
        </authorList>
    </citation>
    <scope>IDENTIFICATION</scope>
</reference>
<sequence length="173" mass="19456">MSILPVARTKQTTPTDHWQYLVRVHNQHIQANINAGGGIYTGIEERSGDRTWTEPTRFWRSCVAGAQKTIKADNFQSTGEDLHTAKTPGEMKAKLKESAGTQISKLNWFGPAVNTQLPNVSSPQYSDISPASGSRTPTPFQRKRRIAHRAHMRQVYRTLNEAKRNDERPETAS</sequence>
<evidence type="ECO:0000313" key="3">
    <source>
        <dbReference type="WBParaSite" id="GPLIN_001174700"/>
    </source>
</evidence>
<dbReference type="Proteomes" id="UP000050741">
    <property type="component" value="Unassembled WGS sequence"/>
</dbReference>
<dbReference type="AlphaFoldDB" id="A0A183CFU2"/>
<reference evidence="2" key="1">
    <citation type="submission" date="2014-05" db="EMBL/GenBank/DDBJ databases">
        <title>The genome and life-stage specific transcriptomes of Globodera pallida elucidate key aspects of plant parasitism by a cyst nematode.</title>
        <authorList>
            <person name="Cotton J.A."/>
            <person name="Lilley C.J."/>
            <person name="Jones L.M."/>
            <person name="Kikuchi T."/>
            <person name="Reid A.J."/>
            <person name="Thorpe P."/>
            <person name="Tsai I.J."/>
            <person name="Beasley H."/>
            <person name="Blok V."/>
            <person name="Cock P.J.A."/>
            <person name="Van den Akker S.E."/>
            <person name="Holroyd N."/>
            <person name="Hunt M."/>
            <person name="Mantelin S."/>
            <person name="Naghra H."/>
            <person name="Pain A."/>
            <person name="Palomares-Rius J.E."/>
            <person name="Zarowiecki M."/>
            <person name="Berriman M."/>
            <person name="Jones J.T."/>
            <person name="Urwin P.E."/>
        </authorList>
    </citation>
    <scope>NUCLEOTIDE SEQUENCE [LARGE SCALE GENOMIC DNA]</scope>
    <source>
        <strain evidence="2">Lindley</strain>
    </source>
</reference>
<name>A0A183CFU2_GLOPA</name>
<feature type="compositionally biased region" description="Polar residues" evidence="1">
    <location>
        <begin position="120"/>
        <end position="139"/>
    </location>
</feature>
<feature type="region of interest" description="Disordered" evidence="1">
    <location>
        <begin position="120"/>
        <end position="143"/>
    </location>
</feature>
<accession>A0A183CFU2</accession>
<protein>
    <submittedName>
        <fullName evidence="3">Uncharacterized protein</fullName>
    </submittedName>
</protein>
<evidence type="ECO:0000256" key="1">
    <source>
        <dbReference type="SAM" id="MobiDB-lite"/>
    </source>
</evidence>
<proteinExistence type="predicted"/>
<keyword evidence="2" id="KW-1185">Reference proteome</keyword>
<organism evidence="2 3">
    <name type="scientific">Globodera pallida</name>
    <name type="common">Potato cyst nematode worm</name>
    <name type="synonym">Heterodera pallida</name>
    <dbReference type="NCBI Taxonomy" id="36090"/>
    <lineage>
        <taxon>Eukaryota</taxon>
        <taxon>Metazoa</taxon>
        <taxon>Ecdysozoa</taxon>
        <taxon>Nematoda</taxon>
        <taxon>Chromadorea</taxon>
        <taxon>Rhabditida</taxon>
        <taxon>Tylenchina</taxon>
        <taxon>Tylenchomorpha</taxon>
        <taxon>Tylenchoidea</taxon>
        <taxon>Heteroderidae</taxon>
        <taxon>Heteroderinae</taxon>
        <taxon>Globodera</taxon>
    </lineage>
</organism>
<evidence type="ECO:0000313" key="2">
    <source>
        <dbReference type="Proteomes" id="UP000050741"/>
    </source>
</evidence>